<sequence>MSSLEQMFDKAMNEHTASFNSNLKTINAKGWVNDWVNRHNGKVPINFIPYEEFRAHLTSFFKPGHGHDEAGADVVGLTLFQHLMYNLTKVDIHVEETVIVELMNDTTFDKDEAKIPTEVLKRLPYWSVHIPITRSFNEEVDDPNANYYKFLEVYVSRINIDNDDALLIDINAMYKDKILQHTRVISLNSPTIREGLERHADMNDRLDINKHGDIFDFTLRQVFPVILYVCSQQKQKDIGSSPLTGYSIKRKGKNFVLKAAPKVKVIEYGQELKEQLERFHQLLKQERDFKGRIPHIRKAHWHGYWIGPRVGERDYIYHWIPPVIVSGSEAEIK</sequence>
<name>A0A223LH45_9CAUD</name>
<gene>
    <name evidence="1" type="ORF">RISINGSUN_126</name>
</gene>
<dbReference type="InterPro" id="IPR058915">
    <property type="entry name" value="AcrVA2-like"/>
</dbReference>
<protein>
    <submittedName>
        <fullName evidence="1">Putative mycothiosynthase</fullName>
    </submittedName>
</protein>
<dbReference type="EMBL" id="MF459646">
    <property type="protein sequence ID" value="ASU03544.1"/>
    <property type="molecule type" value="Genomic_DNA"/>
</dbReference>
<reference evidence="2" key="1">
    <citation type="submission" date="2017-07" db="EMBL/GenBank/DDBJ databases">
        <authorList>
            <person name="Putnam M.J."/>
            <person name="Sharma R."/>
            <person name="Kruger J.L."/>
            <person name="Berg J.A."/>
            <person name="Payne A.M."/>
            <person name="Fajardo C.P."/>
            <person name="Breakwell D.P."/>
            <person name="Hope S."/>
            <person name="Grose J.H."/>
        </authorList>
    </citation>
    <scope>NUCLEOTIDE SEQUENCE [LARGE SCALE GENOMIC DNA]</scope>
</reference>
<dbReference type="Pfam" id="PF26125">
    <property type="entry name" value="AcrVA2-like"/>
    <property type="match status" value="1"/>
</dbReference>
<organism evidence="1 2">
    <name type="scientific">Erwinia phage vB_EamM_RisingSun</name>
    <dbReference type="NCBI Taxonomy" id="2026080"/>
    <lineage>
        <taxon>Viruses</taxon>
        <taxon>Duplodnaviria</taxon>
        <taxon>Heunggongvirae</taxon>
        <taxon>Uroviricota</taxon>
        <taxon>Caudoviricetes</taxon>
        <taxon>Chimalliviridae</taxon>
        <taxon>Risingsunvirus</taxon>
        <taxon>Risingsunvirus risingsun</taxon>
    </lineage>
</organism>
<accession>A0A223LH45</accession>
<keyword evidence="2" id="KW-1185">Reference proteome</keyword>
<evidence type="ECO:0000313" key="1">
    <source>
        <dbReference type="EMBL" id="ASU03544.1"/>
    </source>
</evidence>
<dbReference type="CDD" id="cd22987">
    <property type="entry name" value="AcrVA2-like"/>
    <property type="match status" value="1"/>
</dbReference>
<dbReference type="OrthoDB" id="29131at10239"/>
<dbReference type="Proteomes" id="UP000225553">
    <property type="component" value="Segment"/>
</dbReference>
<proteinExistence type="predicted"/>
<evidence type="ECO:0000313" key="2">
    <source>
        <dbReference type="Proteomes" id="UP000225553"/>
    </source>
</evidence>